<organism evidence="16 17">
    <name type="scientific">Balneicella halophila</name>
    <dbReference type="NCBI Taxonomy" id="1537566"/>
    <lineage>
        <taxon>Bacteria</taxon>
        <taxon>Pseudomonadati</taxon>
        <taxon>Bacteroidota</taxon>
        <taxon>Bacteroidia</taxon>
        <taxon>Bacteroidales</taxon>
        <taxon>Balneicellaceae</taxon>
        <taxon>Balneicella</taxon>
    </lineage>
</organism>
<dbReference type="CDD" id="cd19438">
    <property type="entry name" value="lipocalin_Blc-like"/>
    <property type="match status" value="1"/>
</dbReference>
<keyword evidence="5" id="KW-0732">Signal</keyword>
<dbReference type="EMBL" id="QENZ01000008">
    <property type="protein sequence ID" value="PVX49216.1"/>
    <property type="molecule type" value="Genomic_DNA"/>
</dbReference>
<evidence type="ECO:0000256" key="3">
    <source>
        <dbReference type="ARBA" id="ARBA00006889"/>
    </source>
</evidence>
<evidence type="ECO:0000256" key="5">
    <source>
        <dbReference type="ARBA" id="ARBA00022729"/>
    </source>
</evidence>
<evidence type="ECO:0000256" key="6">
    <source>
        <dbReference type="ARBA" id="ARBA00023121"/>
    </source>
</evidence>
<comment type="subcellular location">
    <subcellularLocation>
        <location evidence="1">Cell outer membrane</location>
    </subcellularLocation>
    <subcellularLocation>
        <location evidence="2">Membrane</location>
        <topology evidence="2">Lipid-anchor</topology>
    </subcellularLocation>
</comment>
<evidence type="ECO:0000259" key="15">
    <source>
        <dbReference type="Pfam" id="PF08212"/>
    </source>
</evidence>
<dbReference type="InterPro" id="IPR012674">
    <property type="entry name" value="Calycin"/>
</dbReference>
<dbReference type="InterPro" id="IPR002446">
    <property type="entry name" value="Lipocalin_bac"/>
</dbReference>
<dbReference type="InterPro" id="IPR047202">
    <property type="entry name" value="Lipocalin_Blc-like_dom"/>
</dbReference>
<comment type="caution">
    <text evidence="16">The sequence shown here is derived from an EMBL/GenBank/DDBJ whole genome shotgun (WGS) entry which is preliminary data.</text>
</comment>
<dbReference type="PANTHER" id="PTHR10612:SF34">
    <property type="entry name" value="APOLIPOPROTEIN D"/>
    <property type="match status" value="1"/>
</dbReference>
<dbReference type="Gene3D" id="2.40.128.20">
    <property type="match status" value="1"/>
</dbReference>
<dbReference type="PANTHER" id="PTHR10612">
    <property type="entry name" value="APOLIPOPROTEIN D"/>
    <property type="match status" value="1"/>
</dbReference>
<evidence type="ECO:0000256" key="13">
    <source>
        <dbReference type="PIRNR" id="PIRNR036893"/>
    </source>
</evidence>
<evidence type="ECO:0000256" key="12">
    <source>
        <dbReference type="ARBA" id="ARBA00071217"/>
    </source>
</evidence>
<evidence type="ECO:0000256" key="10">
    <source>
        <dbReference type="ARBA" id="ARBA00023288"/>
    </source>
</evidence>
<protein>
    <recommendedName>
        <fullName evidence="12">Outer membrane lipoprotein Blc</fullName>
    </recommendedName>
</protein>
<feature type="lipid moiety-binding region" description="N-palmitoyl cysteine" evidence="14">
    <location>
        <position position="8"/>
    </location>
</feature>
<keyword evidence="7" id="KW-0472">Membrane</keyword>
<feature type="domain" description="Lipocalin/cytosolic fatty-acid binding" evidence="15">
    <location>
        <begin position="24"/>
        <end position="160"/>
    </location>
</feature>
<evidence type="ECO:0000256" key="14">
    <source>
        <dbReference type="PIRSR" id="PIRSR036893-52"/>
    </source>
</evidence>
<name>A0A7L4UPN2_BALHA</name>
<feature type="lipid moiety-binding region" description="S-diacylglycerol cysteine" evidence="14">
    <location>
        <position position="8"/>
    </location>
</feature>
<keyword evidence="10 14" id="KW-0449">Lipoprotein</keyword>
<proteinExistence type="inferred from homology"/>
<evidence type="ECO:0000313" key="16">
    <source>
        <dbReference type="EMBL" id="PVX49216.1"/>
    </source>
</evidence>
<evidence type="ECO:0000256" key="1">
    <source>
        <dbReference type="ARBA" id="ARBA00004442"/>
    </source>
</evidence>
<dbReference type="PIRSF" id="PIRSF036893">
    <property type="entry name" value="Lipocalin_ApoD"/>
    <property type="match status" value="1"/>
</dbReference>
<keyword evidence="9" id="KW-0998">Cell outer membrane</keyword>
<dbReference type="PRINTS" id="PR01171">
    <property type="entry name" value="BCTLIPOCALIN"/>
</dbReference>
<comment type="function">
    <text evidence="11">Involved in the storage or transport of lipids necessary for membrane maintenance under stressful conditions. Displays a binding preference for lysophospholipids.</text>
</comment>
<evidence type="ECO:0000256" key="9">
    <source>
        <dbReference type="ARBA" id="ARBA00023237"/>
    </source>
</evidence>
<evidence type="ECO:0000313" key="17">
    <source>
        <dbReference type="Proteomes" id="UP000251835"/>
    </source>
</evidence>
<gene>
    <name evidence="16" type="ORF">C7377_1860</name>
</gene>
<dbReference type="InterPro" id="IPR000566">
    <property type="entry name" value="Lipocln_cytosolic_FA-bd_dom"/>
</dbReference>
<keyword evidence="17" id="KW-1185">Reference proteome</keyword>
<evidence type="ECO:0000256" key="8">
    <source>
        <dbReference type="ARBA" id="ARBA00023139"/>
    </source>
</evidence>
<evidence type="ECO:0000256" key="4">
    <source>
        <dbReference type="ARBA" id="ARBA00011738"/>
    </source>
</evidence>
<dbReference type="GO" id="GO:0006950">
    <property type="term" value="P:response to stress"/>
    <property type="evidence" value="ECO:0007669"/>
    <property type="project" value="UniProtKB-ARBA"/>
</dbReference>
<dbReference type="GO" id="GO:0009279">
    <property type="term" value="C:cell outer membrane"/>
    <property type="evidence" value="ECO:0007669"/>
    <property type="project" value="UniProtKB-SubCell"/>
</dbReference>
<keyword evidence="8 14" id="KW-0564">Palmitate</keyword>
<keyword evidence="6" id="KW-0446">Lipid-binding</keyword>
<dbReference type="FunFam" id="2.40.128.20:FF:000002">
    <property type="entry name" value="Outer membrane lipoprotein Blc"/>
    <property type="match status" value="1"/>
</dbReference>
<dbReference type="SUPFAM" id="SSF50814">
    <property type="entry name" value="Lipocalins"/>
    <property type="match status" value="1"/>
</dbReference>
<reference evidence="16 17" key="1">
    <citation type="submission" date="2018-05" db="EMBL/GenBank/DDBJ databases">
        <title>Genomic Encyclopedia of Type Strains, Phase IV (KMG-IV): sequencing the most valuable type-strain genomes for metagenomic binning, comparative biology and taxonomic classification.</title>
        <authorList>
            <person name="Goeker M."/>
        </authorList>
    </citation>
    <scope>NUCLEOTIDE SEQUENCE [LARGE SCALE GENOMIC DNA]</scope>
    <source>
        <strain evidence="16 17">DSM 28579</strain>
    </source>
</reference>
<evidence type="ECO:0000256" key="11">
    <source>
        <dbReference type="ARBA" id="ARBA00057024"/>
    </source>
</evidence>
<comment type="subunit">
    <text evidence="4">Homodimer.</text>
</comment>
<accession>A0A7L4UPN2</accession>
<dbReference type="Pfam" id="PF08212">
    <property type="entry name" value="Lipocalin_2"/>
    <property type="match status" value="1"/>
</dbReference>
<evidence type="ECO:0000256" key="2">
    <source>
        <dbReference type="ARBA" id="ARBA00004635"/>
    </source>
</evidence>
<dbReference type="AlphaFoldDB" id="A0A7L4UPN2"/>
<sequence>MISLFSSCSTIPKGVKAVSPFKQEKYLGKWYEIARFDFKFERGLNNTTAEYSQRNDGKIKVLNRGYDYENQKWKEAEGKAKFVSNDTTAMLKVSFFGPFYSGYNVIAIDSEYKYALVCGESFDYLWILSREKSIPNNIKEEYVAKAEKLGFNTSNLLWIEHNK</sequence>
<dbReference type="InterPro" id="IPR022271">
    <property type="entry name" value="Lipocalin_ApoD"/>
</dbReference>
<evidence type="ECO:0000256" key="7">
    <source>
        <dbReference type="ARBA" id="ARBA00023136"/>
    </source>
</evidence>
<dbReference type="GO" id="GO:0008289">
    <property type="term" value="F:lipid binding"/>
    <property type="evidence" value="ECO:0007669"/>
    <property type="project" value="UniProtKB-KW"/>
</dbReference>
<comment type="similarity">
    <text evidence="3 13">Belongs to the calycin superfamily. Lipocalin family.</text>
</comment>
<dbReference type="Proteomes" id="UP000251835">
    <property type="component" value="Unassembled WGS sequence"/>
</dbReference>